<dbReference type="PANTHER" id="PTHR37932:SF1">
    <property type="entry name" value="SMALL LYSINE-RICH PROTEIN 1"/>
    <property type="match status" value="1"/>
</dbReference>
<evidence type="ECO:0000313" key="2">
    <source>
        <dbReference type="EMBL" id="EKC30368.1"/>
    </source>
</evidence>
<reference evidence="3" key="2">
    <citation type="submission" date="2022-08" db="UniProtKB">
        <authorList>
            <consortium name="EnsemblMetazoa"/>
        </authorList>
    </citation>
    <scope>IDENTIFICATION</scope>
    <source>
        <strain evidence="3">05x7-T-G4-1.051#20</strain>
    </source>
</reference>
<protein>
    <recommendedName>
        <fullName evidence="5">Small lysine-rich protein 1</fullName>
    </recommendedName>
</protein>
<organism evidence="2">
    <name type="scientific">Magallana gigas</name>
    <name type="common">Pacific oyster</name>
    <name type="synonym">Crassostrea gigas</name>
    <dbReference type="NCBI Taxonomy" id="29159"/>
    <lineage>
        <taxon>Eukaryota</taxon>
        <taxon>Metazoa</taxon>
        <taxon>Spiralia</taxon>
        <taxon>Lophotrochozoa</taxon>
        <taxon>Mollusca</taxon>
        <taxon>Bivalvia</taxon>
        <taxon>Autobranchia</taxon>
        <taxon>Pteriomorphia</taxon>
        <taxon>Ostreida</taxon>
        <taxon>Ostreoidea</taxon>
        <taxon>Ostreidae</taxon>
        <taxon>Magallana</taxon>
    </lineage>
</organism>
<keyword evidence="4" id="KW-1185">Reference proteome</keyword>
<evidence type="ECO:0008006" key="5">
    <source>
        <dbReference type="Google" id="ProtNLM"/>
    </source>
</evidence>
<evidence type="ECO:0000313" key="4">
    <source>
        <dbReference type="Proteomes" id="UP000005408"/>
    </source>
</evidence>
<proteinExistence type="predicted"/>
<evidence type="ECO:0000256" key="1">
    <source>
        <dbReference type="SAM" id="MobiDB-lite"/>
    </source>
</evidence>
<accession>K1Q8S2</accession>
<feature type="region of interest" description="Disordered" evidence="1">
    <location>
        <begin position="1"/>
        <end position="46"/>
    </location>
</feature>
<dbReference type="PANTHER" id="PTHR37932">
    <property type="entry name" value="SMALL LYSINE-RICH PROTEIN 1"/>
    <property type="match status" value="1"/>
</dbReference>
<dbReference type="InterPro" id="IPR037760">
    <property type="entry name" value="SMKR1"/>
</dbReference>
<feature type="region of interest" description="Disordered" evidence="1">
    <location>
        <begin position="65"/>
        <end position="90"/>
    </location>
</feature>
<dbReference type="HOGENOM" id="CLU_173519_1_0_1"/>
<dbReference type="EnsemblMetazoa" id="G30827.1">
    <property type="protein sequence ID" value="G30827.1:cds"/>
    <property type="gene ID" value="G30827"/>
</dbReference>
<name>K1Q8S2_MAGGI</name>
<gene>
    <name evidence="2" type="ORF">CGI_10019782</name>
</gene>
<evidence type="ECO:0000313" key="3">
    <source>
        <dbReference type="EnsemblMetazoa" id="G30827.1:cds"/>
    </source>
</evidence>
<sequence length="90" mass="9518">MPGKKKGGKKSGKKSGKKGGKGKKSAKSRSQSAKSDKGEKSAPDIMSPAAMENLYYIAHDAPDALDKRGFGWPDAGKKKGKKGKGKKKKK</sequence>
<dbReference type="Proteomes" id="UP000005408">
    <property type="component" value="Unassembled WGS sequence"/>
</dbReference>
<dbReference type="EMBL" id="JH817326">
    <property type="protein sequence ID" value="EKC30368.1"/>
    <property type="molecule type" value="Genomic_DNA"/>
</dbReference>
<dbReference type="AlphaFoldDB" id="K1Q8S2"/>
<feature type="compositionally biased region" description="Basic residues" evidence="1">
    <location>
        <begin position="78"/>
        <end position="90"/>
    </location>
</feature>
<feature type="compositionally biased region" description="Basic residues" evidence="1">
    <location>
        <begin position="1"/>
        <end position="27"/>
    </location>
</feature>
<dbReference type="EnsemblMetazoa" id="G30827.2">
    <property type="protein sequence ID" value="G30827.2:cds"/>
    <property type="gene ID" value="G30827"/>
</dbReference>
<reference evidence="2" key="1">
    <citation type="journal article" date="2012" name="Nature">
        <title>The oyster genome reveals stress adaptation and complexity of shell formation.</title>
        <authorList>
            <person name="Zhang G."/>
            <person name="Fang X."/>
            <person name="Guo X."/>
            <person name="Li L."/>
            <person name="Luo R."/>
            <person name="Xu F."/>
            <person name="Yang P."/>
            <person name="Zhang L."/>
            <person name="Wang X."/>
            <person name="Qi H."/>
            <person name="Xiong Z."/>
            <person name="Que H."/>
            <person name="Xie Y."/>
            <person name="Holland P.W."/>
            <person name="Paps J."/>
            <person name="Zhu Y."/>
            <person name="Wu F."/>
            <person name="Chen Y."/>
            <person name="Wang J."/>
            <person name="Peng C."/>
            <person name="Meng J."/>
            <person name="Yang L."/>
            <person name="Liu J."/>
            <person name="Wen B."/>
            <person name="Zhang N."/>
            <person name="Huang Z."/>
            <person name="Zhu Q."/>
            <person name="Feng Y."/>
            <person name="Mount A."/>
            <person name="Hedgecock D."/>
            <person name="Xu Z."/>
            <person name="Liu Y."/>
            <person name="Domazet-Loso T."/>
            <person name="Du Y."/>
            <person name="Sun X."/>
            <person name="Zhang S."/>
            <person name="Liu B."/>
            <person name="Cheng P."/>
            <person name="Jiang X."/>
            <person name="Li J."/>
            <person name="Fan D."/>
            <person name="Wang W."/>
            <person name="Fu W."/>
            <person name="Wang T."/>
            <person name="Wang B."/>
            <person name="Zhang J."/>
            <person name="Peng Z."/>
            <person name="Li Y."/>
            <person name="Li N."/>
            <person name="Wang J."/>
            <person name="Chen M."/>
            <person name="He Y."/>
            <person name="Tan F."/>
            <person name="Song X."/>
            <person name="Zheng Q."/>
            <person name="Huang R."/>
            <person name="Yang H."/>
            <person name="Du X."/>
            <person name="Chen L."/>
            <person name="Yang M."/>
            <person name="Gaffney P.M."/>
            <person name="Wang S."/>
            <person name="Luo L."/>
            <person name="She Z."/>
            <person name="Ming Y."/>
            <person name="Huang W."/>
            <person name="Zhang S."/>
            <person name="Huang B."/>
            <person name="Zhang Y."/>
            <person name="Qu T."/>
            <person name="Ni P."/>
            <person name="Miao G."/>
            <person name="Wang J."/>
            <person name="Wang Q."/>
            <person name="Steinberg C.E."/>
            <person name="Wang H."/>
            <person name="Li N."/>
            <person name="Qian L."/>
            <person name="Zhang G."/>
            <person name="Li Y."/>
            <person name="Yang H."/>
            <person name="Liu X."/>
            <person name="Wang J."/>
            <person name="Yin Y."/>
            <person name="Wang J."/>
        </authorList>
    </citation>
    <scope>NUCLEOTIDE SEQUENCE [LARGE SCALE GENOMIC DNA]</scope>
    <source>
        <strain evidence="2">05x7-T-G4-1.051#20</strain>
    </source>
</reference>